<evidence type="ECO:0000313" key="1">
    <source>
        <dbReference type="EMBL" id="SDF38018.1"/>
    </source>
</evidence>
<sequence length="253" mass="28904">MSTAPNISALKARLDRYFWENTSPEMVYFREVLKNRFTPLGGVAVIGGLVRDFAREGRSGFKSDVDLVVDAPADEVRSLAESLRAASNRFGGFGYRSGPWKIDFWALEKTWARQHVSIESFSDLPSCTFFDWDAVAYDIKSKKIISSKNYLNAIVSNTIEINLKPNPSPRGNLLRAVRRLALWKVRPGPQLREFIKESLDDDALLFIKNKEKALYVNPVSCRWNNAESALSALLDEEKSQEILQYRFLFNQRE</sequence>
<evidence type="ECO:0000313" key="2">
    <source>
        <dbReference type="Proteomes" id="UP000198615"/>
    </source>
</evidence>
<reference evidence="1 2" key="1">
    <citation type="submission" date="2016-10" db="EMBL/GenBank/DDBJ databases">
        <authorList>
            <person name="Varghese N."/>
            <person name="Submissions S."/>
        </authorList>
    </citation>
    <scope>NUCLEOTIDE SEQUENCE [LARGE SCALE GENOMIC DNA]</scope>
    <source>
        <strain evidence="1 2">DSM 18839</strain>
    </source>
</reference>
<proteinExistence type="predicted"/>
<dbReference type="EMBL" id="FNBW01000003">
    <property type="protein sequence ID" value="SDF38018.1"/>
    <property type="molecule type" value="Genomic_DNA"/>
</dbReference>
<organism evidence="1 2">
    <name type="scientific">Thalassobaculum litoreum DSM 18839</name>
    <dbReference type="NCBI Taxonomy" id="1123362"/>
    <lineage>
        <taxon>Bacteria</taxon>
        <taxon>Pseudomonadati</taxon>
        <taxon>Pseudomonadota</taxon>
        <taxon>Alphaproteobacteria</taxon>
        <taxon>Rhodospirillales</taxon>
        <taxon>Thalassobaculaceae</taxon>
        <taxon>Thalassobaculum</taxon>
    </lineage>
</organism>
<comment type="caution">
    <text evidence="1">The sequence shown here is derived from an EMBL/GenBank/DDBJ whole genome shotgun (WGS) entry which is preliminary data.</text>
</comment>
<name>A0A8G2BFE1_9PROT</name>
<dbReference type="RefSeq" id="WP_139189110.1">
    <property type="nucleotide sequence ID" value="NZ_FNBW01000003.1"/>
</dbReference>
<gene>
    <name evidence="1" type="ORF">SAMN05660686_01087</name>
</gene>
<protein>
    <recommendedName>
        <fullName evidence="3">Poly A polymerase head domain-containing protein</fullName>
    </recommendedName>
</protein>
<evidence type="ECO:0008006" key="3">
    <source>
        <dbReference type="Google" id="ProtNLM"/>
    </source>
</evidence>
<accession>A0A8G2BFE1</accession>
<keyword evidence="2" id="KW-1185">Reference proteome</keyword>
<dbReference type="AlphaFoldDB" id="A0A8G2BFE1"/>
<dbReference type="Proteomes" id="UP000198615">
    <property type="component" value="Unassembled WGS sequence"/>
</dbReference>
<dbReference type="OrthoDB" id="5510318at2"/>